<dbReference type="AlphaFoldDB" id="A0A920CIW7"/>
<evidence type="ECO:0000256" key="2">
    <source>
        <dbReference type="ARBA" id="ARBA00022729"/>
    </source>
</evidence>
<keyword evidence="2" id="KW-0732">Signal</keyword>
<comment type="caution">
    <text evidence="3">The sequence shown here is derived from an EMBL/GenBank/DDBJ whole genome shotgun (WGS) entry which is preliminary data.</text>
</comment>
<comment type="similarity">
    <text evidence="1">Belongs to the glycosyl hydrolase 66 family.</text>
</comment>
<dbReference type="SUPFAM" id="SSF51445">
    <property type="entry name" value="(Trans)glycosidases"/>
    <property type="match status" value="1"/>
</dbReference>
<proteinExistence type="inferred from homology"/>
<reference evidence="3 4" key="1">
    <citation type="submission" date="2021-03" db="EMBL/GenBank/DDBJ databases">
        <title>Antimicrobial resistance genes in bacteria isolated from Japanese honey, and their potential for conferring macrolide and lincosamide resistance in the American foulbrood pathogen Paenibacillus larvae.</title>
        <authorList>
            <person name="Okamoto M."/>
            <person name="Kumagai M."/>
            <person name="Kanamori H."/>
            <person name="Takamatsu D."/>
        </authorList>
    </citation>
    <scope>NUCLEOTIDE SEQUENCE [LARGE SCALE GENOMIC DNA]</scope>
    <source>
        <strain evidence="3 4">J41TS12</strain>
    </source>
</reference>
<evidence type="ECO:0000313" key="3">
    <source>
        <dbReference type="EMBL" id="GIO38247.1"/>
    </source>
</evidence>
<dbReference type="Gene3D" id="3.20.20.80">
    <property type="entry name" value="Glycosidases"/>
    <property type="match status" value="1"/>
</dbReference>
<evidence type="ECO:0008006" key="5">
    <source>
        <dbReference type="Google" id="ProtNLM"/>
    </source>
</evidence>
<name>A0A920CIW7_9BACL</name>
<accession>A0A920CIW7</accession>
<keyword evidence="4" id="KW-1185">Reference proteome</keyword>
<dbReference type="InterPro" id="IPR013780">
    <property type="entry name" value="Glyco_hydro_b"/>
</dbReference>
<dbReference type="Pfam" id="PF13199">
    <property type="entry name" value="Glyco_hydro_66"/>
    <property type="match status" value="1"/>
</dbReference>
<dbReference type="Gene3D" id="2.60.40.10">
    <property type="entry name" value="Immunoglobulins"/>
    <property type="match status" value="1"/>
</dbReference>
<dbReference type="CDD" id="cd14745">
    <property type="entry name" value="GH66"/>
    <property type="match status" value="1"/>
</dbReference>
<dbReference type="Gene3D" id="2.60.40.1180">
    <property type="entry name" value="Golgi alpha-mannosidase II"/>
    <property type="match status" value="1"/>
</dbReference>
<dbReference type="Proteomes" id="UP000681162">
    <property type="component" value="Unassembled WGS sequence"/>
</dbReference>
<evidence type="ECO:0000256" key="1">
    <source>
        <dbReference type="ARBA" id="ARBA00010837"/>
    </source>
</evidence>
<evidence type="ECO:0000313" key="4">
    <source>
        <dbReference type="Proteomes" id="UP000681162"/>
    </source>
</evidence>
<sequence>MITDVYPLKAQFLSGQPVELAVELHNGESAAKKWLVEIEVRWLLESVERLTREVNIPAGEDLTLTVQLHAQEADFNGYGVDVSLLNGEEICSTASTAFDVVSDWRKSTRYGFLSDFYTHELGDSEDVRWLNKLHLNLVQFYDWMYKHDDLVCTQNEYTDLMGRTLNLDVVKEKVALCHQYNMKAIAYGAIYAASKPFYEKHPEWALYQSNGEAYDFIQIFTIMNIEEKSPWRNHIIHEYKRTIEEVDFDGIHLDTYGFPKTGISKLEGSDSTEVIRLDEQFPGFINQTRAELEKAKDDIGLIFNNVGNWPVDTVALAEQDAIYIEVWKPYERYHHIRQILRWAQYYGQGKPVILAAYLQPFRLDTPLRAQYSALLLTAVITAHGGYHLLMGENGGVLTQAYYVDHTIAEPAFLEQIRGYYDFNIRYANLLYNDSLRDVSMTHVDGDNLEYVFEGVNYSTYGESGKVWTIVRENDHLKTISFINLSNNEEDLWNEGKNKPNAVSNMKVKILLERDVKAVYMMSPDQHLGRPQPVDYQITDALRGKTLELTIPTLDIWSVLAVEL</sequence>
<dbReference type="RefSeq" id="WP_212940380.1">
    <property type="nucleotide sequence ID" value="NZ_BORR01000011.1"/>
</dbReference>
<dbReference type="InterPro" id="IPR017853">
    <property type="entry name" value="GH"/>
</dbReference>
<dbReference type="EMBL" id="BORR01000011">
    <property type="protein sequence ID" value="GIO38247.1"/>
    <property type="molecule type" value="Genomic_DNA"/>
</dbReference>
<protein>
    <recommendedName>
        <fullName evidence="5">Cycloisomaltooligosaccharide glucanotransferase</fullName>
    </recommendedName>
</protein>
<dbReference type="InterPro" id="IPR013783">
    <property type="entry name" value="Ig-like_fold"/>
</dbReference>
<organism evidence="3 4">
    <name type="scientific">Paenibacillus antibioticophila</name>
    <dbReference type="NCBI Taxonomy" id="1274374"/>
    <lineage>
        <taxon>Bacteria</taxon>
        <taxon>Bacillati</taxon>
        <taxon>Bacillota</taxon>
        <taxon>Bacilli</taxon>
        <taxon>Bacillales</taxon>
        <taxon>Paenibacillaceae</taxon>
        <taxon>Paenibacillus</taxon>
    </lineage>
</organism>
<gene>
    <name evidence="3" type="ORF">J41TS12_31080</name>
</gene>
<dbReference type="InterPro" id="IPR025092">
    <property type="entry name" value="Glyco_hydro_66"/>
</dbReference>